<gene>
    <name evidence="3" type="ORF">VJJ49_08150</name>
</gene>
<evidence type="ECO:0000313" key="3">
    <source>
        <dbReference type="EMBL" id="MEB3040663.1"/>
    </source>
</evidence>
<comment type="caution">
    <text evidence="3">The sequence shown here is derived from an EMBL/GenBank/DDBJ whole genome shotgun (WGS) entry which is preliminary data.</text>
</comment>
<name>A0ABU5Y9Q3_9FLAO</name>
<evidence type="ECO:0000256" key="1">
    <source>
        <dbReference type="ARBA" id="ARBA00022747"/>
    </source>
</evidence>
<keyword evidence="1" id="KW-0680">Restriction system</keyword>
<keyword evidence="2" id="KW-0238">DNA-binding</keyword>
<organism evidence="3 4">
    <name type="scientific">Capnocytophaga gingivalis</name>
    <dbReference type="NCBI Taxonomy" id="1017"/>
    <lineage>
        <taxon>Bacteria</taxon>
        <taxon>Pseudomonadati</taxon>
        <taxon>Bacteroidota</taxon>
        <taxon>Flavobacteriia</taxon>
        <taxon>Flavobacteriales</taxon>
        <taxon>Flavobacteriaceae</taxon>
        <taxon>Capnocytophaga</taxon>
    </lineage>
</organism>
<evidence type="ECO:0000313" key="4">
    <source>
        <dbReference type="Proteomes" id="UP001324270"/>
    </source>
</evidence>
<proteinExistence type="predicted"/>
<dbReference type="EMBL" id="JAYKBV010000010">
    <property type="protein sequence ID" value="MEB3040663.1"/>
    <property type="molecule type" value="Genomic_DNA"/>
</dbReference>
<reference evidence="3 4" key="1">
    <citation type="submission" date="2023-12" db="EMBL/GenBank/DDBJ databases">
        <title>Genomic sequences of Capnocytophaga and Parvimonas strains.</title>
        <authorList>
            <person name="Watt R.M."/>
            <person name="Wang M."/>
            <person name="Yang T."/>
            <person name="Tong W.M."/>
        </authorList>
    </citation>
    <scope>NUCLEOTIDE SEQUENCE [LARGE SCALE GENOMIC DNA]</scope>
    <source>
        <strain evidence="3 4">CCUG 13156</strain>
    </source>
</reference>
<accession>A0ABU5Y9Q3</accession>
<evidence type="ECO:0000256" key="2">
    <source>
        <dbReference type="ARBA" id="ARBA00023125"/>
    </source>
</evidence>
<keyword evidence="4" id="KW-1185">Reference proteome</keyword>
<protein>
    <submittedName>
        <fullName evidence="3">Uncharacterized protein</fullName>
    </submittedName>
</protein>
<dbReference type="InterPro" id="IPR044946">
    <property type="entry name" value="Restrct_endonuc_typeI_TRD_sf"/>
</dbReference>
<dbReference type="RefSeq" id="WP_314084205.1">
    <property type="nucleotide sequence ID" value="NZ_CAUPZR010000026.1"/>
</dbReference>
<sequence>MEENGIYPFFTCNENPYKINAYAFDMEAILISGNGSQVGHINRY</sequence>
<dbReference type="Gene3D" id="3.90.220.20">
    <property type="entry name" value="DNA methylase specificity domains"/>
    <property type="match status" value="1"/>
</dbReference>
<dbReference type="Proteomes" id="UP001324270">
    <property type="component" value="Unassembled WGS sequence"/>
</dbReference>